<dbReference type="InterPro" id="IPR013538">
    <property type="entry name" value="ASHA1/2-like_C"/>
</dbReference>
<evidence type="ECO:0000259" key="2">
    <source>
        <dbReference type="Pfam" id="PF08327"/>
    </source>
</evidence>
<reference evidence="3 4" key="1">
    <citation type="submission" date="2017-05" db="EMBL/GenBank/DDBJ databases">
        <authorList>
            <person name="Song R."/>
            <person name="Chenine A.L."/>
            <person name="Ruprecht R.M."/>
        </authorList>
    </citation>
    <scope>NUCLEOTIDE SEQUENCE [LARGE SCALE GENOMIC DNA]</scope>
    <source>
        <strain evidence="3 4">CECT 8899</strain>
    </source>
</reference>
<accession>A0A238LEW6</accession>
<dbReference type="AlphaFoldDB" id="A0A238LEW6"/>
<dbReference type="OrthoDB" id="9805228at2"/>
<evidence type="ECO:0000313" key="4">
    <source>
        <dbReference type="Proteomes" id="UP000201613"/>
    </source>
</evidence>
<dbReference type="Pfam" id="PF08327">
    <property type="entry name" value="AHSA1"/>
    <property type="match status" value="1"/>
</dbReference>
<protein>
    <recommendedName>
        <fullName evidence="2">Activator of Hsp90 ATPase homologue 1/2-like C-terminal domain-containing protein</fullName>
    </recommendedName>
</protein>
<dbReference type="EMBL" id="FXZK01000004">
    <property type="protein sequence ID" value="SMY08132.1"/>
    <property type="molecule type" value="Genomic_DNA"/>
</dbReference>
<dbReference type="CDD" id="cd08894">
    <property type="entry name" value="SRPBCC_CalC_Aha1-like_1"/>
    <property type="match status" value="1"/>
</dbReference>
<gene>
    <name evidence="3" type="ORF">LOM8899_02281</name>
</gene>
<dbReference type="Proteomes" id="UP000201613">
    <property type="component" value="Unassembled WGS sequence"/>
</dbReference>
<evidence type="ECO:0000313" key="3">
    <source>
        <dbReference type="EMBL" id="SMY08132.1"/>
    </source>
</evidence>
<sequence length="172" mass="18939">MTDQTANIVSKWAACPLDKEIVIARVVDADRETAFEAWTDPAQIVQWFGPDGFQIESHEADIRAGGVWRFDMVAPDGTRFSNRMDFLRVEAPNLIEVDHGQDVDDDPNCFRLLVSFDEQDNGKTVVTLRQMHPTPERRAAVIGFGAVEFGAQTLGKLAAHVADRTNVVAAGG</sequence>
<evidence type="ECO:0000256" key="1">
    <source>
        <dbReference type="ARBA" id="ARBA00006817"/>
    </source>
</evidence>
<comment type="similarity">
    <text evidence="1">Belongs to the AHA1 family.</text>
</comment>
<keyword evidence="4" id="KW-1185">Reference proteome</keyword>
<dbReference type="RefSeq" id="WP_093992341.1">
    <property type="nucleotide sequence ID" value="NZ_FXZK01000004.1"/>
</dbReference>
<dbReference type="SUPFAM" id="SSF55961">
    <property type="entry name" value="Bet v1-like"/>
    <property type="match status" value="1"/>
</dbReference>
<dbReference type="InterPro" id="IPR023393">
    <property type="entry name" value="START-like_dom_sf"/>
</dbReference>
<name>A0A238LEW6_9RHOB</name>
<proteinExistence type="inferred from homology"/>
<organism evidence="3 4">
    <name type="scientific">Flavimaricola marinus</name>
    <dbReference type="NCBI Taxonomy" id="1819565"/>
    <lineage>
        <taxon>Bacteria</taxon>
        <taxon>Pseudomonadati</taxon>
        <taxon>Pseudomonadota</taxon>
        <taxon>Alphaproteobacteria</taxon>
        <taxon>Rhodobacterales</taxon>
        <taxon>Paracoccaceae</taxon>
        <taxon>Flavimaricola</taxon>
    </lineage>
</organism>
<dbReference type="Gene3D" id="3.30.530.20">
    <property type="match status" value="1"/>
</dbReference>
<feature type="domain" description="Activator of Hsp90 ATPase homologue 1/2-like C-terminal" evidence="2">
    <location>
        <begin position="28"/>
        <end position="161"/>
    </location>
</feature>